<gene>
    <name evidence="2" type="ORF">QTG54_010728</name>
</gene>
<accession>A0AAD8Y365</accession>
<name>A0AAD8Y365_9STRA</name>
<feature type="compositionally biased region" description="Polar residues" evidence="1">
    <location>
        <begin position="111"/>
        <end position="122"/>
    </location>
</feature>
<dbReference type="AlphaFoldDB" id="A0AAD8Y365"/>
<comment type="caution">
    <text evidence="2">The sequence shown here is derived from an EMBL/GenBank/DDBJ whole genome shotgun (WGS) entry which is preliminary data.</text>
</comment>
<protein>
    <submittedName>
        <fullName evidence="2">Uncharacterized protein</fullName>
    </submittedName>
</protein>
<keyword evidence="3" id="KW-1185">Reference proteome</keyword>
<evidence type="ECO:0000313" key="3">
    <source>
        <dbReference type="Proteomes" id="UP001224775"/>
    </source>
</evidence>
<proteinExistence type="predicted"/>
<evidence type="ECO:0000313" key="2">
    <source>
        <dbReference type="EMBL" id="KAK1738698.1"/>
    </source>
</evidence>
<feature type="compositionally biased region" description="Low complexity" evidence="1">
    <location>
        <begin position="93"/>
        <end position="110"/>
    </location>
</feature>
<evidence type="ECO:0000256" key="1">
    <source>
        <dbReference type="SAM" id="MobiDB-lite"/>
    </source>
</evidence>
<dbReference type="Proteomes" id="UP001224775">
    <property type="component" value="Unassembled WGS sequence"/>
</dbReference>
<sequence>MKIGKSYLLSRKRLHTRSKFLASVLGISKKHISIVLQETGLSTPAYPAARLLFITITCFEFHTRKTGIPAISEFGSSSAALFTVSLAPITRQTSVSSKSSLISSSSSTISYGTPASANNTLS</sequence>
<feature type="region of interest" description="Disordered" evidence="1">
    <location>
        <begin position="92"/>
        <end position="122"/>
    </location>
</feature>
<reference evidence="2" key="1">
    <citation type="submission" date="2023-06" db="EMBL/GenBank/DDBJ databases">
        <title>Survivors Of The Sea: Transcriptome response of Skeletonema marinoi to long-term dormancy.</title>
        <authorList>
            <person name="Pinder M.I.M."/>
            <person name="Kourtchenko O."/>
            <person name="Robertson E.K."/>
            <person name="Larsson T."/>
            <person name="Maumus F."/>
            <person name="Osuna-Cruz C.M."/>
            <person name="Vancaester E."/>
            <person name="Stenow R."/>
            <person name="Vandepoele K."/>
            <person name="Ploug H."/>
            <person name="Bruchert V."/>
            <person name="Godhe A."/>
            <person name="Topel M."/>
        </authorList>
    </citation>
    <scope>NUCLEOTIDE SEQUENCE</scope>
    <source>
        <strain evidence="2">R05AC</strain>
    </source>
</reference>
<organism evidence="2 3">
    <name type="scientific">Skeletonema marinoi</name>
    <dbReference type="NCBI Taxonomy" id="267567"/>
    <lineage>
        <taxon>Eukaryota</taxon>
        <taxon>Sar</taxon>
        <taxon>Stramenopiles</taxon>
        <taxon>Ochrophyta</taxon>
        <taxon>Bacillariophyta</taxon>
        <taxon>Coscinodiscophyceae</taxon>
        <taxon>Thalassiosirophycidae</taxon>
        <taxon>Thalassiosirales</taxon>
        <taxon>Skeletonemataceae</taxon>
        <taxon>Skeletonema</taxon>
        <taxon>Skeletonema marinoi-dohrnii complex</taxon>
    </lineage>
</organism>
<dbReference type="EMBL" id="JATAAI010000020">
    <property type="protein sequence ID" value="KAK1738698.1"/>
    <property type="molecule type" value="Genomic_DNA"/>
</dbReference>